<protein>
    <recommendedName>
        <fullName evidence="4">DUF3558 domain-containing protein</fullName>
    </recommendedName>
</protein>
<evidence type="ECO:0008006" key="4">
    <source>
        <dbReference type="Google" id="ProtNLM"/>
    </source>
</evidence>
<dbReference type="Proteomes" id="UP001501598">
    <property type="component" value="Unassembled WGS sequence"/>
</dbReference>
<reference evidence="3" key="1">
    <citation type="journal article" date="2019" name="Int. J. Syst. Evol. Microbiol.">
        <title>The Global Catalogue of Microorganisms (GCM) 10K type strain sequencing project: providing services to taxonomists for standard genome sequencing and annotation.</title>
        <authorList>
            <consortium name="The Broad Institute Genomics Platform"/>
            <consortium name="The Broad Institute Genome Sequencing Center for Infectious Disease"/>
            <person name="Wu L."/>
            <person name="Ma J."/>
        </authorList>
    </citation>
    <scope>NUCLEOTIDE SEQUENCE [LARGE SCALE GENOMIC DNA]</scope>
    <source>
        <strain evidence="3">JCM 17906</strain>
    </source>
</reference>
<dbReference type="Pfam" id="PF12079">
    <property type="entry name" value="DUF3558"/>
    <property type="match status" value="1"/>
</dbReference>
<evidence type="ECO:0000256" key="1">
    <source>
        <dbReference type="SAM" id="SignalP"/>
    </source>
</evidence>
<dbReference type="PROSITE" id="PS51257">
    <property type="entry name" value="PROKAR_LIPOPROTEIN"/>
    <property type="match status" value="1"/>
</dbReference>
<dbReference type="InterPro" id="IPR024520">
    <property type="entry name" value="DUF3558"/>
</dbReference>
<comment type="caution">
    <text evidence="2">The sequence shown here is derived from an EMBL/GenBank/DDBJ whole genome shotgun (WGS) entry which is preliminary data.</text>
</comment>
<evidence type="ECO:0000313" key="2">
    <source>
        <dbReference type="EMBL" id="GAA4538761.1"/>
    </source>
</evidence>
<organism evidence="2 3">
    <name type="scientific">Pseudonocardia xishanensis</name>
    <dbReference type="NCBI Taxonomy" id="630995"/>
    <lineage>
        <taxon>Bacteria</taxon>
        <taxon>Bacillati</taxon>
        <taxon>Actinomycetota</taxon>
        <taxon>Actinomycetes</taxon>
        <taxon>Pseudonocardiales</taxon>
        <taxon>Pseudonocardiaceae</taxon>
        <taxon>Pseudonocardia</taxon>
    </lineage>
</organism>
<evidence type="ECO:0000313" key="3">
    <source>
        <dbReference type="Proteomes" id="UP001501598"/>
    </source>
</evidence>
<keyword evidence="3" id="KW-1185">Reference proteome</keyword>
<sequence length="174" mass="17376">MTHSKAGPAAAALLGALLLAGCSSTVAGTPTAQDGQVRPLDETPAGAAAASAAVDGCALVTAAEVKALIGPNDGGRAGGIDSGGGGCTWENKENYFSVTVEVRSVGTAPGGTIPPWDTSLGPERKVGTDMRDINGAIEFAAGDRDCTVQVATTDFAVNEKAALDLIPKIRQRIG</sequence>
<name>A0ABP8RI50_9PSEU</name>
<gene>
    <name evidence="2" type="ORF">GCM10023175_09170</name>
</gene>
<keyword evidence="1" id="KW-0732">Signal</keyword>
<proteinExistence type="predicted"/>
<accession>A0ABP8RI50</accession>
<dbReference type="EMBL" id="BAABGT010000014">
    <property type="protein sequence ID" value="GAA4538761.1"/>
    <property type="molecule type" value="Genomic_DNA"/>
</dbReference>
<feature type="chain" id="PRO_5046496515" description="DUF3558 domain-containing protein" evidence="1">
    <location>
        <begin position="28"/>
        <end position="174"/>
    </location>
</feature>
<dbReference type="RefSeq" id="WP_345413012.1">
    <property type="nucleotide sequence ID" value="NZ_BAABGT010000014.1"/>
</dbReference>
<feature type="signal peptide" evidence="1">
    <location>
        <begin position="1"/>
        <end position="27"/>
    </location>
</feature>